<keyword evidence="3" id="KW-0813">Transport</keyword>
<dbReference type="GO" id="GO:0015159">
    <property type="term" value="F:polysaccharide transmembrane transporter activity"/>
    <property type="evidence" value="ECO:0007669"/>
    <property type="project" value="InterPro"/>
</dbReference>
<keyword evidence="8" id="KW-0625">Polysaccharide transport</keyword>
<keyword evidence="5" id="KW-0762">Sugar transport</keyword>
<reference evidence="18 19" key="1">
    <citation type="journal article" date="2017" name="BMC Genomics">
        <title>Genome sequencing of 39 Akkermansia muciniphila isolates reveals its population structure, genomic and functional diverisity, and global distribution in mammalian gut microbiotas.</title>
        <authorList>
            <person name="Guo X."/>
            <person name="Li S."/>
            <person name="Zhang J."/>
            <person name="Wu F."/>
            <person name="Li X."/>
            <person name="Wu D."/>
            <person name="Zhang M."/>
            <person name="Ou Z."/>
            <person name="Jie Z."/>
            <person name="Yan Q."/>
            <person name="Li P."/>
            <person name="Yi J."/>
            <person name="Peng Y."/>
        </authorList>
    </citation>
    <scope>NUCLEOTIDE SEQUENCE [LARGE SCALE GENOMIC DNA]</scope>
    <source>
        <strain evidence="18 19">GP24</strain>
    </source>
</reference>
<keyword evidence="12" id="KW-0564">Palmitate</keyword>
<comment type="similarity">
    <text evidence="2">Belongs to the BexD/CtrA/VexA family.</text>
</comment>
<keyword evidence="11" id="KW-0472">Membrane</keyword>
<evidence type="ECO:0000256" key="11">
    <source>
        <dbReference type="ARBA" id="ARBA00023136"/>
    </source>
</evidence>
<feature type="chain" id="PRO_5014899189" evidence="15">
    <location>
        <begin position="31"/>
        <end position="261"/>
    </location>
</feature>
<comment type="caution">
    <text evidence="18">The sequence shown here is derived from an EMBL/GenBank/DDBJ whole genome shotgun (WGS) entry which is preliminary data.</text>
</comment>
<evidence type="ECO:0000256" key="7">
    <source>
        <dbReference type="ARBA" id="ARBA00022729"/>
    </source>
</evidence>
<dbReference type="GO" id="GO:0015288">
    <property type="term" value="F:porin activity"/>
    <property type="evidence" value="ECO:0007669"/>
    <property type="project" value="UniProtKB-KW"/>
</dbReference>
<evidence type="ECO:0000256" key="14">
    <source>
        <dbReference type="ARBA" id="ARBA00023288"/>
    </source>
</evidence>
<dbReference type="Gene3D" id="3.10.560.10">
    <property type="entry name" value="Outer membrane lipoprotein wza domain like"/>
    <property type="match status" value="1"/>
</dbReference>
<keyword evidence="7 15" id="KW-0732">Signal</keyword>
<keyword evidence="13" id="KW-0998">Cell outer membrane</keyword>
<protein>
    <submittedName>
        <fullName evidence="18">BexD/CtrA/VexA family polysaccharide export protein</fullName>
    </submittedName>
</protein>
<dbReference type="GO" id="GO:0006811">
    <property type="term" value="P:monoatomic ion transport"/>
    <property type="evidence" value="ECO:0007669"/>
    <property type="project" value="UniProtKB-KW"/>
</dbReference>
<gene>
    <name evidence="18" type="ORF">CXU22_08800</name>
</gene>
<evidence type="ECO:0000256" key="2">
    <source>
        <dbReference type="ARBA" id="ARBA00009450"/>
    </source>
</evidence>
<evidence type="ECO:0000256" key="10">
    <source>
        <dbReference type="ARBA" id="ARBA00023114"/>
    </source>
</evidence>
<evidence type="ECO:0000256" key="15">
    <source>
        <dbReference type="SAM" id="SignalP"/>
    </source>
</evidence>
<dbReference type="GO" id="GO:0046930">
    <property type="term" value="C:pore complex"/>
    <property type="evidence" value="ECO:0007669"/>
    <property type="project" value="UniProtKB-KW"/>
</dbReference>
<keyword evidence="14" id="KW-0449">Lipoprotein</keyword>
<dbReference type="RefSeq" id="WP_102714601.1">
    <property type="nucleotide sequence ID" value="NZ_CABMLK010000001.1"/>
</dbReference>
<evidence type="ECO:0000313" key="19">
    <source>
        <dbReference type="Proteomes" id="UP000236000"/>
    </source>
</evidence>
<evidence type="ECO:0000259" key="17">
    <source>
        <dbReference type="Pfam" id="PF22461"/>
    </source>
</evidence>
<evidence type="ECO:0000256" key="12">
    <source>
        <dbReference type="ARBA" id="ARBA00023139"/>
    </source>
</evidence>
<dbReference type="OrthoDB" id="181687at2"/>
<keyword evidence="10" id="KW-0626">Porin</keyword>
<accession>A0A2N8HD60</accession>
<feature type="domain" description="Polysaccharide export protein N-terminal" evidence="16">
    <location>
        <begin position="52"/>
        <end position="144"/>
    </location>
</feature>
<dbReference type="Pfam" id="PF02563">
    <property type="entry name" value="Poly_export"/>
    <property type="match status" value="1"/>
</dbReference>
<dbReference type="InterPro" id="IPR003715">
    <property type="entry name" value="Poly_export_N"/>
</dbReference>
<evidence type="ECO:0000256" key="8">
    <source>
        <dbReference type="ARBA" id="ARBA00023047"/>
    </source>
</evidence>
<organism evidence="18 19">
    <name type="scientific">Akkermansia muciniphila</name>
    <dbReference type="NCBI Taxonomy" id="239935"/>
    <lineage>
        <taxon>Bacteria</taxon>
        <taxon>Pseudomonadati</taxon>
        <taxon>Verrucomicrobiota</taxon>
        <taxon>Verrucomicrobiia</taxon>
        <taxon>Verrucomicrobiales</taxon>
        <taxon>Akkermansiaceae</taxon>
        <taxon>Akkermansia</taxon>
    </lineage>
</organism>
<evidence type="ECO:0000256" key="5">
    <source>
        <dbReference type="ARBA" id="ARBA00022597"/>
    </source>
</evidence>
<dbReference type="EMBL" id="PJKA01000012">
    <property type="protein sequence ID" value="PNC17826.1"/>
    <property type="molecule type" value="Genomic_DNA"/>
</dbReference>
<dbReference type="Proteomes" id="UP000236000">
    <property type="component" value="Unassembled WGS sequence"/>
</dbReference>
<evidence type="ECO:0000256" key="1">
    <source>
        <dbReference type="ARBA" id="ARBA00004571"/>
    </source>
</evidence>
<evidence type="ECO:0000256" key="6">
    <source>
        <dbReference type="ARBA" id="ARBA00022692"/>
    </source>
</evidence>
<evidence type="ECO:0000313" key="18">
    <source>
        <dbReference type="EMBL" id="PNC17826.1"/>
    </source>
</evidence>
<dbReference type="PANTHER" id="PTHR33619:SF3">
    <property type="entry name" value="POLYSACCHARIDE EXPORT PROTEIN GFCE-RELATED"/>
    <property type="match status" value="1"/>
</dbReference>
<sequence length="261" mass="29253">MKYLNLFRHPVLWSRLLAAGLLLGALPACVKPEEVNYVQDLVLDQKAAIGKEYKIVIKKDDRLFISVSSKNPTLAQMFNKDSGSVSSPRDDERGYFVNTDGDIVFPVLGRIKAAGKTCIQLATDIENEILKEGYIKDPAVSVRLMNFKFSVLGEVSKPGSYEIKGERLTLLEALSKAGDLNMDGNRDIYIIREANGERIASKVDLRSSDLFHSPYYYIQQNDVIYVTPSDRKVNTRSEQLQIYPYLISGTSIAMVILAFCI</sequence>
<keyword evidence="4" id="KW-1134">Transmembrane beta strand</keyword>
<dbReference type="InterPro" id="IPR049712">
    <property type="entry name" value="Poly_export"/>
</dbReference>
<comment type="subcellular location">
    <subcellularLocation>
        <location evidence="1">Cell outer membrane</location>
        <topology evidence="1">Multi-pass membrane protein</topology>
    </subcellularLocation>
</comment>
<keyword evidence="6" id="KW-0812">Transmembrane</keyword>
<feature type="signal peptide" evidence="15">
    <location>
        <begin position="1"/>
        <end position="30"/>
    </location>
</feature>
<proteinExistence type="inferred from homology"/>
<dbReference type="GO" id="GO:0009279">
    <property type="term" value="C:cell outer membrane"/>
    <property type="evidence" value="ECO:0007669"/>
    <property type="project" value="UniProtKB-SubCell"/>
</dbReference>
<dbReference type="Pfam" id="PF22461">
    <property type="entry name" value="SLBB_2"/>
    <property type="match status" value="1"/>
</dbReference>
<evidence type="ECO:0000256" key="4">
    <source>
        <dbReference type="ARBA" id="ARBA00022452"/>
    </source>
</evidence>
<evidence type="ECO:0000256" key="9">
    <source>
        <dbReference type="ARBA" id="ARBA00023065"/>
    </source>
</evidence>
<dbReference type="AlphaFoldDB" id="A0A2N8HD60"/>
<evidence type="ECO:0000259" key="16">
    <source>
        <dbReference type="Pfam" id="PF02563"/>
    </source>
</evidence>
<evidence type="ECO:0000256" key="3">
    <source>
        <dbReference type="ARBA" id="ARBA00022448"/>
    </source>
</evidence>
<dbReference type="InterPro" id="IPR054765">
    <property type="entry name" value="SLBB_dom"/>
</dbReference>
<feature type="domain" description="SLBB" evidence="17">
    <location>
        <begin position="148"/>
        <end position="226"/>
    </location>
</feature>
<evidence type="ECO:0000256" key="13">
    <source>
        <dbReference type="ARBA" id="ARBA00023237"/>
    </source>
</evidence>
<name>A0A2N8HD60_9BACT</name>
<dbReference type="PANTHER" id="PTHR33619">
    <property type="entry name" value="POLYSACCHARIDE EXPORT PROTEIN GFCE-RELATED"/>
    <property type="match status" value="1"/>
</dbReference>
<keyword evidence="9" id="KW-0406">Ion transport</keyword>